<keyword evidence="4" id="KW-1185">Reference proteome</keyword>
<dbReference type="EMBL" id="ML213602">
    <property type="protein sequence ID" value="TFK38708.1"/>
    <property type="molecule type" value="Genomic_DNA"/>
</dbReference>
<proteinExistence type="predicted"/>
<gene>
    <name evidence="3" type="ORF">BDQ12DRAFT_723057</name>
</gene>
<evidence type="ECO:0000256" key="1">
    <source>
        <dbReference type="SAM" id="MobiDB-lite"/>
    </source>
</evidence>
<feature type="compositionally biased region" description="Low complexity" evidence="1">
    <location>
        <begin position="400"/>
        <end position="413"/>
    </location>
</feature>
<dbReference type="OrthoDB" id="2576311at2759"/>
<dbReference type="STRING" id="68775.A0A5C3M3E9"/>
<reference evidence="3 4" key="1">
    <citation type="journal article" date="2019" name="Nat. Ecol. Evol.">
        <title>Megaphylogeny resolves global patterns of mushroom evolution.</title>
        <authorList>
            <person name="Varga T."/>
            <person name="Krizsan K."/>
            <person name="Foldi C."/>
            <person name="Dima B."/>
            <person name="Sanchez-Garcia M."/>
            <person name="Sanchez-Ramirez S."/>
            <person name="Szollosi G.J."/>
            <person name="Szarkandi J.G."/>
            <person name="Papp V."/>
            <person name="Albert L."/>
            <person name="Andreopoulos W."/>
            <person name="Angelini C."/>
            <person name="Antonin V."/>
            <person name="Barry K.W."/>
            <person name="Bougher N.L."/>
            <person name="Buchanan P."/>
            <person name="Buyck B."/>
            <person name="Bense V."/>
            <person name="Catcheside P."/>
            <person name="Chovatia M."/>
            <person name="Cooper J."/>
            <person name="Damon W."/>
            <person name="Desjardin D."/>
            <person name="Finy P."/>
            <person name="Geml J."/>
            <person name="Haridas S."/>
            <person name="Hughes K."/>
            <person name="Justo A."/>
            <person name="Karasinski D."/>
            <person name="Kautmanova I."/>
            <person name="Kiss B."/>
            <person name="Kocsube S."/>
            <person name="Kotiranta H."/>
            <person name="LaButti K.M."/>
            <person name="Lechner B.E."/>
            <person name="Liimatainen K."/>
            <person name="Lipzen A."/>
            <person name="Lukacs Z."/>
            <person name="Mihaltcheva S."/>
            <person name="Morgado L.N."/>
            <person name="Niskanen T."/>
            <person name="Noordeloos M.E."/>
            <person name="Ohm R.A."/>
            <person name="Ortiz-Santana B."/>
            <person name="Ovrebo C."/>
            <person name="Racz N."/>
            <person name="Riley R."/>
            <person name="Savchenko A."/>
            <person name="Shiryaev A."/>
            <person name="Soop K."/>
            <person name="Spirin V."/>
            <person name="Szebenyi C."/>
            <person name="Tomsovsky M."/>
            <person name="Tulloss R.E."/>
            <person name="Uehling J."/>
            <person name="Grigoriev I.V."/>
            <person name="Vagvolgyi C."/>
            <person name="Papp T."/>
            <person name="Martin F.M."/>
            <person name="Miettinen O."/>
            <person name="Hibbett D.S."/>
            <person name="Nagy L.G."/>
        </authorList>
    </citation>
    <scope>NUCLEOTIDE SEQUENCE [LARGE SCALE GENOMIC DNA]</scope>
    <source>
        <strain evidence="3 4">CBS 166.37</strain>
    </source>
</reference>
<feature type="transmembrane region" description="Helical" evidence="2">
    <location>
        <begin position="182"/>
        <end position="206"/>
    </location>
</feature>
<feature type="compositionally biased region" description="Basic residues" evidence="1">
    <location>
        <begin position="272"/>
        <end position="282"/>
    </location>
</feature>
<feature type="region of interest" description="Disordered" evidence="1">
    <location>
        <begin position="369"/>
        <end position="450"/>
    </location>
</feature>
<keyword evidence="2" id="KW-0812">Transmembrane</keyword>
<evidence type="ECO:0000313" key="3">
    <source>
        <dbReference type="EMBL" id="TFK38708.1"/>
    </source>
</evidence>
<protein>
    <submittedName>
        <fullName evidence="3">Uncharacterized protein</fullName>
    </submittedName>
</protein>
<name>A0A5C3M3E9_9AGAR</name>
<sequence length="476" mass="51290">MDSQDPQPHTGADCSASYSWANNVDGLTPCALAASVNFACSNSTAYVPALDGDVPYPIPSTSNANFCSCSWLMYNLMSACTACQNADMPLTKWPAYSSNCATHQYSGILSPLAQFNLTSDVSIPSWAGADPVQWPTQMFSVKLAKEIAQDHPHDIASSDISNPSSIPTMPPDQSSDKSETNLLNIIGGVVGALAAIALGLAILLIVTCRRNRRRRMELPSVAPPPLRPPRYQEWTESVSEMSSKTLNMEMGYGVGLGYNTAGVMSELSTSKKPVRPIRRPTHVKGSSSQIALLYTPPPQDLSPPPPPPPPKGPREPASAHFQNRQIAVPPKPQMPLITEEKVIQPDSPLELPTPAASVNSGLSYLTTPSERAKQVAVPPLPIPPASQQKERPESVSGWFTSPSLHSHSTSPQSNRRSNFTFEEVVTRSGVGIPENKDSDRCSETVPTGDSEQVRVMMEILNYVNRTTTVGRPAGPR</sequence>
<feature type="region of interest" description="Disordered" evidence="1">
    <location>
        <begin position="152"/>
        <end position="177"/>
    </location>
</feature>
<feature type="compositionally biased region" description="Pro residues" evidence="1">
    <location>
        <begin position="295"/>
        <end position="311"/>
    </location>
</feature>
<keyword evidence="2" id="KW-0472">Membrane</keyword>
<feature type="region of interest" description="Disordered" evidence="1">
    <location>
        <begin position="267"/>
        <end position="321"/>
    </location>
</feature>
<evidence type="ECO:0000256" key="2">
    <source>
        <dbReference type="SAM" id="Phobius"/>
    </source>
</evidence>
<organism evidence="3 4">
    <name type="scientific">Crucibulum laeve</name>
    <dbReference type="NCBI Taxonomy" id="68775"/>
    <lineage>
        <taxon>Eukaryota</taxon>
        <taxon>Fungi</taxon>
        <taxon>Dikarya</taxon>
        <taxon>Basidiomycota</taxon>
        <taxon>Agaricomycotina</taxon>
        <taxon>Agaricomycetes</taxon>
        <taxon>Agaricomycetidae</taxon>
        <taxon>Agaricales</taxon>
        <taxon>Agaricineae</taxon>
        <taxon>Nidulariaceae</taxon>
        <taxon>Crucibulum</taxon>
    </lineage>
</organism>
<accession>A0A5C3M3E9</accession>
<keyword evidence="2" id="KW-1133">Transmembrane helix</keyword>
<dbReference type="Proteomes" id="UP000308652">
    <property type="component" value="Unassembled WGS sequence"/>
</dbReference>
<evidence type="ECO:0000313" key="4">
    <source>
        <dbReference type="Proteomes" id="UP000308652"/>
    </source>
</evidence>
<dbReference type="AlphaFoldDB" id="A0A5C3M3E9"/>
<feature type="compositionally biased region" description="Polar residues" evidence="1">
    <location>
        <begin position="158"/>
        <end position="173"/>
    </location>
</feature>